<dbReference type="Proteomes" id="UP001599542">
    <property type="component" value="Unassembled WGS sequence"/>
</dbReference>
<evidence type="ECO:0000313" key="2">
    <source>
        <dbReference type="Proteomes" id="UP001599542"/>
    </source>
</evidence>
<comment type="caution">
    <text evidence="1">The sequence shown here is derived from an EMBL/GenBank/DDBJ whole genome shotgun (WGS) entry which is preliminary data.</text>
</comment>
<dbReference type="Gene3D" id="3.40.30.10">
    <property type="entry name" value="Glutaredoxin"/>
    <property type="match status" value="1"/>
</dbReference>
<name>A0ABW6GG94_9ACTN</name>
<dbReference type="CDD" id="cd02970">
    <property type="entry name" value="PRX_like2"/>
    <property type="match status" value="1"/>
</dbReference>
<gene>
    <name evidence="1" type="ORF">ACFW6T_07210</name>
</gene>
<dbReference type="RefSeq" id="WP_380322281.1">
    <property type="nucleotide sequence ID" value="NZ_JBHYPW010000017.1"/>
</dbReference>
<protein>
    <submittedName>
        <fullName evidence="1">Peroxiredoxin-like family protein</fullName>
    </submittedName>
</protein>
<dbReference type="Pfam" id="PF13911">
    <property type="entry name" value="AhpC-TSA_2"/>
    <property type="match status" value="1"/>
</dbReference>
<reference evidence="1 2" key="1">
    <citation type="submission" date="2024-09" db="EMBL/GenBank/DDBJ databases">
        <title>The Natural Products Discovery Center: Release of the First 8490 Sequenced Strains for Exploring Actinobacteria Biosynthetic Diversity.</title>
        <authorList>
            <person name="Kalkreuter E."/>
            <person name="Kautsar S.A."/>
            <person name="Yang D."/>
            <person name="Bader C.D."/>
            <person name="Teijaro C.N."/>
            <person name="Fluegel L."/>
            <person name="Davis C.M."/>
            <person name="Simpson J.R."/>
            <person name="Lauterbach L."/>
            <person name="Steele A.D."/>
            <person name="Gui C."/>
            <person name="Meng S."/>
            <person name="Li G."/>
            <person name="Viehrig K."/>
            <person name="Ye F."/>
            <person name="Su P."/>
            <person name="Kiefer A.F."/>
            <person name="Nichols A."/>
            <person name="Cepeda A.J."/>
            <person name="Yan W."/>
            <person name="Fan B."/>
            <person name="Jiang Y."/>
            <person name="Adhikari A."/>
            <person name="Zheng C.-J."/>
            <person name="Schuster L."/>
            <person name="Cowan T.M."/>
            <person name="Smanski M.J."/>
            <person name="Chevrette M.G."/>
            <person name="De Carvalho L.P.S."/>
            <person name="Shen B."/>
        </authorList>
    </citation>
    <scope>NUCLEOTIDE SEQUENCE [LARGE SCALE GENOMIC DNA]</scope>
    <source>
        <strain evidence="1 2">NPDC058753</strain>
    </source>
</reference>
<dbReference type="InterPro" id="IPR032801">
    <property type="entry name" value="PXL2A/B/C"/>
</dbReference>
<dbReference type="InterPro" id="IPR036249">
    <property type="entry name" value="Thioredoxin-like_sf"/>
</dbReference>
<keyword evidence="2" id="KW-1185">Reference proteome</keyword>
<dbReference type="SUPFAM" id="SSF52833">
    <property type="entry name" value="Thioredoxin-like"/>
    <property type="match status" value="1"/>
</dbReference>
<evidence type="ECO:0000313" key="1">
    <source>
        <dbReference type="EMBL" id="MFE1351765.1"/>
    </source>
</evidence>
<dbReference type="EMBL" id="JBHYPX010000010">
    <property type="protein sequence ID" value="MFE1351765.1"/>
    <property type="molecule type" value="Genomic_DNA"/>
</dbReference>
<sequence length="207" mass="22210">MSRLRTGTTAPPLSPTATAATTADAVTVTVTGAPLPPVPADGLTHLQFRRFAGCPICNLHLRSFAVRHPELREAGVREVAVFHSPADELRPYADGLPFSLVADPEQRLYRAYGVERGARALLDPRVWPSIVRGVARSIPLVLRGRERPPASRPLGGRLGLPADFLLTADGRVAAAHYGTHAADHWSVDQVLTLTAAAHRTAPVPQHD</sequence>
<accession>A0ABW6GG94</accession>
<proteinExistence type="predicted"/>
<organism evidence="1 2">
    <name type="scientific">Kitasatospora phosalacinea</name>
    <dbReference type="NCBI Taxonomy" id="2065"/>
    <lineage>
        <taxon>Bacteria</taxon>
        <taxon>Bacillati</taxon>
        <taxon>Actinomycetota</taxon>
        <taxon>Actinomycetes</taxon>
        <taxon>Kitasatosporales</taxon>
        <taxon>Streptomycetaceae</taxon>
        <taxon>Kitasatospora</taxon>
    </lineage>
</organism>